<accession>A0A165IVX5</accession>
<dbReference type="InParanoid" id="A0A165IVX5"/>
<dbReference type="EMBL" id="KV423926">
    <property type="protein sequence ID" value="KZT61049.1"/>
    <property type="molecule type" value="Genomic_DNA"/>
</dbReference>
<reference evidence="2 3" key="1">
    <citation type="journal article" date="2016" name="Mol. Biol. Evol.">
        <title>Comparative Genomics of Early-Diverging Mushroom-Forming Fungi Provides Insights into the Origins of Lignocellulose Decay Capabilities.</title>
        <authorList>
            <person name="Nagy L.G."/>
            <person name="Riley R."/>
            <person name="Tritt A."/>
            <person name="Adam C."/>
            <person name="Daum C."/>
            <person name="Floudas D."/>
            <person name="Sun H."/>
            <person name="Yadav J.S."/>
            <person name="Pangilinan J."/>
            <person name="Larsson K.H."/>
            <person name="Matsuura K."/>
            <person name="Barry K."/>
            <person name="Labutti K."/>
            <person name="Kuo R."/>
            <person name="Ohm R.A."/>
            <person name="Bhattacharya S.S."/>
            <person name="Shirouzu T."/>
            <person name="Yoshinaga Y."/>
            <person name="Martin F.M."/>
            <person name="Grigoriev I.V."/>
            <person name="Hibbett D.S."/>
        </authorList>
    </citation>
    <scope>NUCLEOTIDE SEQUENCE [LARGE SCALE GENOMIC DNA]</scope>
    <source>
        <strain evidence="2 3">HHB12733</strain>
    </source>
</reference>
<evidence type="ECO:0000313" key="2">
    <source>
        <dbReference type="EMBL" id="KZT61049.1"/>
    </source>
</evidence>
<sequence>MLHPPYWTSRVHLRLRASLPLLDKSASEGCPPTLLAHSMYQAELYLAGSTRGQLYPGRLPYTSYTSYSSYSSYALDPIIKPAILPPCSADLQSTYGTPAGSGSGSGSGGSWLENGAGDWDLEVPLAPCDRPVFTEWPPTVGRPGAGPVHLNGPSLQLIQSIRAWVPQAASSSGVGCRPTNACQMTRPGPGPGLGLGEAGASGQPAG</sequence>
<name>A0A165IVX5_9BASI</name>
<feature type="compositionally biased region" description="Gly residues" evidence="1">
    <location>
        <begin position="191"/>
        <end position="206"/>
    </location>
</feature>
<protein>
    <submittedName>
        <fullName evidence="2">Uncharacterized protein</fullName>
    </submittedName>
</protein>
<dbReference type="Proteomes" id="UP000076842">
    <property type="component" value="Unassembled WGS sequence"/>
</dbReference>
<dbReference type="AlphaFoldDB" id="A0A165IVX5"/>
<evidence type="ECO:0000256" key="1">
    <source>
        <dbReference type="SAM" id="MobiDB-lite"/>
    </source>
</evidence>
<gene>
    <name evidence="2" type="ORF">CALCODRAFT_58627</name>
</gene>
<proteinExistence type="predicted"/>
<feature type="region of interest" description="Disordered" evidence="1">
    <location>
        <begin position="186"/>
        <end position="206"/>
    </location>
</feature>
<organism evidence="2 3">
    <name type="scientific">Calocera cornea HHB12733</name>
    <dbReference type="NCBI Taxonomy" id="1353952"/>
    <lineage>
        <taxon>Eukaryota</taxon>
        <taxon>Fungi</taxon>
        <taxon>Dikarya</taxon>
        <taxon>Basidiomycota</taxon>
        <taxon>Agaricomycotina</taxon>
        <taxon>Dacrymycetes</taxon>
        <taxon>Dacrymycetales</taxon>
        <taxon>Dacrymycetaceae</taxon>
        <taxon>Calocera</taxon>
    </lineage>
</organism>
<evidence type="ECO:0000313" key="3">
    <source>
        <dbReference type="Proteomes" id="UP000076842"/>
    </source>
</evidence>
<keyword evidence="3" id="KW-1185">Reference proteome</keyword>